<dbReference type="GO" id="GO:0005886">
    <property type="term" value="C:plasma membrane"/>
    <property type="evidence" value="ECO:0007669"/>
    <property type="project" value="TreeGrafter"/>
</dbReference>
<feature type="transmembrane region" description="Helical" evidence="1">
    <location>
        <begin position="47"/>
        <end position="67"/>
    </location>
</feature>
<dbReference type="PIRSF" id="PIRSF005610">
    <property type="entry name" value="SirB"/>
    <property type="match status" value="1"/>
</dbReference>
<dbReference type="HOGENOM" id="CLU_123860_3_1_6"/>
<dbReference type="AlphaFoldDB" id="K1INZ6"/>
<keyword evidence="1" id="KW-0472">Membrane</keyword>
<dbReference type="InterPro" id="IPR007360">
    <property type="entry name" value="SirB"/>
</dbReference>
<reference evidence="2 3" key="1">
    <citation type="submission" date="2012-06" db="EMBL/GenBank/DDBJ databases">
        <title>The Genome Sequence of Aeromonas veronii AMC34.</title>
        <authorList>
            <consortium name="The Broad Institute Genome Sequencing Platform"/>
            <person name="Earl A."/>
            <person name="Ward D."/>
            <person name="Feldgarden M."/>
            <person name="Gevers D."/>
            <person name="Graf J."/>
            <person name="Tomasi A."/>
            <person name="Horneman A."/>
            <person name="Walker B."/>
            <person name="Young S.K."/>
            <person name="Zeng Q."/>
            <person name="Gargeya S."/>
            <person name="Fitzgerald M."/>
            <person name="Haas B."/>
            <person name="Abouelleil A."/>
            <person name="Alvarado L."/>
            <person name="Arachchi H.M."/>
            <person name="Berlin A.M."/>
            <person name="Chapman S.B."/>
            <person name="Goldberg J."/>
            <person name="Griggs A."/>
            <person name="Gujja S."/>
            <person name="Hansen M."/>
            <person name="Howarth C."/>
            <person name="Imamovic A."/>
            <person name="Larimer J."/>
            <person name="McCowan C."/>
            <person name="Montmayeur A."/>
            <person name="Murphy C."/>
            <person name="Neiman D."/>
            <person name="Pearson M."/>
            <person name="Priest M."/>
            <person name="Roberts A."/>
            <person name="Saif S."/>
            <person name="Shea T."/>
            <person name="Sisk P."/>
            <person name="Sykes S."/>
            <person name="Wortman J."/>
            <person name="Nusbaum C."/>
            <person name="Birren B."/>
        </authorList>
    </citation>
    <scope>NUCLEOTIDE SEQUENCE [LARGE SCALE GENOMIC DNA]</scope>
    <source>
        <strain evidence="2 3">AMC34</strain>
    </source>
</reference>
<dbReference type="Proteomes" id="UP000006087">
    <property type="component" value="Unassembled WGS sequence"/>
</dbReference>
<feature type="transmembrane region" description="Helical" evidence="1">
    <location>
        <begin position="103"/>
        <end position="122"/>
    </location>
</feature>
<dbReference type="RefSeq" id="WP_005343853.1">
    <property type="nucleotide sequence ID" value="NZ_JH823256.1"/>
</dbReference>
<dbReference type="PANTHER" id="PTHR39594">
    <property type="entry name" value="PROTEIN YCHQ"/>
    <property type="match status" value="1"/>
</dbReference>
<dbReference type="Pfam" id="PF04247">
    <property type="entry name" value="SirB"/>
    <property type="match status" value="1"/>
</dbReference>
<sequence>MNSYLLLKHLHLTLIGGAVLMFMLRFYWVQAGSARAFSAPVLKTSGLLNGLVVLSGILLCVVLGLNPLNNDIPWLSEKLTGILVLVFLAAMALRLAKSNLVRWCSFLGALGWIYFIAKLAVLKQASLFG</sequence>
<name>K1INZ6_AERVE</name>
<organism evidence="2 3">
    <name type="scientific">Aeromonas veronii AMC34</name>
    <dbReference type="NCBI Taxonomy" id="1073383"/>
    <lineage>
        <taxon>Bacteria</taxon>
        <taxon>Pseudomonadati</taxon>
        <taxon>Pseudomonadota</taxon>
        <taxon>Gammaproteobacteria</taxon>
        <taxon>Aeromonadales</taxon>
        <taxon>Aeromonadaceae</taxon>
        <taxon>Aeromonas</taxon>
    </lineage>
</organism>
<evidence type="ECO:0000313" key="3">
    <source>
        <dbReference type="Proteomes" id="UP000006087"/>
    </source>
</evidence>
<dbReference type="EMBL" id="AGWU01000018">
    <property type="protein sequence ID" value="EKB19931.1"/>
    <property type="molecule type" value="Genomic_DNA"/>
</dbReference>
<keyword evidence="1" id="KW-1133">Transmembrane helix</keyword>
<evidence type="ECO:0008006" key="4">
    <source>
        <dbReference type="Google" id="ProtNLM"/>
    </source>
</evidence>
<comment type="caution">
    <text evidence="2">The sequence shown here is derived from an EMBL/GenBank/DDBJ whole genome shotgun (WGS) entry which is preliminary data.</text>
</comment>
<evidence type="ECO:0000313" key="2">
    <source>
        <dbReference type="EMBL" id="EKB19931.1"/>
    </source>
</evidence>
<dbReference type="PATRIC" id="fig|1073383.3.peg.1890"/>
<keyword evidence="1" id="KW-0812">Transmembrane</keyword>
<feature type="transmembrane region" description="Helical" evidence="1">
    <location>
        <begin position="79"/>
        <end position="96"/>
    </location>
</feature>
<accession>K1INZ6</accession>
<proteinExistence type="predicted"/>
<gene>
    <name evidence="2" type="ORF">HMPREF1168_01879</name>
</gene>
<dbReference type="PANTHER" id="PTHR39594:SF1">
    <property type="entry name" value="PROTEIN YCHQ"/>
    <property type="match status" value="1"/>
</dbReference>
<evidence type="ECO:0000256" key="1">
    <source>
        <dbReference type="SAM" id="Phobius"/>
    </source>
</evidence>
<protein>
    <recommendedName>
        <fullName evidence="4">Invasion protein</fullName>
    </recommendedName>
</protein>
<feature type="transmembrane region" description="Helical" evidence="1">
    <location>
        <begin position="6"/>
        <end position="27"/>
    </location>
</feature>